<proteinExistence type="inferred from homology"/>
<dbReference type="Gene3D" id="1.20.1560.10">
    <property type="entry name" value="ABC transporter type 1, transmembrane domain"/>
    <property type="match status" value="1"/>
</dbReference>
<evidence type="ECO:0000256" key="8">
    <source>
        <dbReference type="ARBA" id="ARBA00023136"/>
    </source>
</evidence>
<gene>
    <name evidence="11" type="ORF">BDV29DRAFT_157480</name>
</gene>
<evidence type="ECO:0000256" key="6">
    <source>
        <dbReference type="ARBA" id="ARBA00022840"/>
    </source>
</evidence>
<evidence type="ECO:0000256" key="2">
    <source>
        <dbReference type="ARBA" id="ARBA00009726"/>
    </source>
</evidence>
<dbReference type="GO" id="GO:0016020">
    <property type="term" value="C:membrane"/>
    <property type="evidence" value="ECO:0007669"/>
    <property type="project" value="UniProtKB-SubCell"/>
</dbReference>
<organism evidence="11 12">
    <name type="scientific">Aspergillus leporis</name>
    <dbReference type="NCBI Taxonomy" id="41062"/>
    <lineage>
        <taxon>Eukaryota</taxon>
        <taxon>Fungi</taxon>
        <taxon>Dikarya</taxon>
        <taxon>Ascomycota</taxon>
        <taxon>Pezizomycotina</taxon>
        <taxon>Eurotiomycetes</taxon>
        <taxon>Eurotiomycetidae</taxon>
        <taxon>Eurotiales</taxon>
        <taxon>Aspergillaceae</taxon>
        <taxon>Aspergillus</taxon>
        <taxon>Aspergillus subgen. Circumdati</taxon>
    </lineage>
</organism>
<accession>A0A5N5WY54</accession>
<name>A0A5N5WY54_9EURO</name>
<evidence type="ECO:0000256" key="4">
    <source>
        <dbReference type="ARBA" id="ARBA00022692"/>
    </source>
</evidence>
<keyword evidence="3" id="KW-0813">Transport</keyword>
<dbReference type="InterPro" id="IPR050173">
    <property type="entry name" value="ABC_transporter_C-like"/>
</dbReference>
<evidence type="ECO:0000259" key="10">
    <source>
        <dbReference type="Pfam" id="PF00664"/>
    </source>
</evidence>
<sequence length="124" mass="13802">MSIFQNALMVKGSPDPKSVNTKTPMSKPEAVNLTSSDTLSFSKFTTVNHYIPSSFIRFFFVVLFLIRLLGWQSTFVAIIVTAVSVPVHTMVIKRERAAQKGLVAARDKRTKAVTEALHALRHVL</sequence>
<evidence type="ECO:0000256" key="1">
    <source>
        <dbReference type="ARBA" id="ARBA00004141"/>
    </source>
</evidence>
<dbReference type="Proteomes" id="UP000326565">
    <property type="component" value="Unassembled WGS sequence"/>
</dbReference>
<dbReference type="PANTHER" id="PTHR24223:SF456">
    <property type="entry name" value="MULTIDRUG RESISTANCE-ASSOCIATED PROTEIN LETHAL(2)03659"/>
    <property type="match status" value="1"/>
</dbReference>
<reference evidence="11 12" key="1">
    <citation type="submission" date="2019-04" db="EMBL/GenBank/DDBJ databases">
        <title>Friends and foes A comparative genomics study of 23 Aspergillus species from section Flavi.</title>
        <authorList>
            <consortium name="DOE Joint Genome Institute"/>
            <person name="Kjaerbolling I."/>
            <person name="Vesth T."/>
            <person name="Frisvad J.C."/>
            <person name="Nybo J.L."/>
            <person name="Theobald S."/>
            <person name="Kildgaard S."/>
            <person name="Isbrandt T."/>
            <person name="Kuo A."/>
            <person name="Sato A."/>
            <person name="Lyhne E.K."/>
            <person name="Kogle M.E."/>
            <person name="Wiebenga A."/>
            <person name="Kun R.S."/>
            <person name="Lubbers R.J."/>
            <person name="Makela M.R."/>
            <person name="Barry K."/>
            <person name="Chovatia M."/>
            <person name="Clum A."/>
            <person name="Daum C."/>
            <person name="Haridas S."/>
            <person name="He G."/>
            <person name="LaButti K."/>
            <person name="Lipzen A."/>
            <person name="Mondo S."/>
            <person name="Riley R."/>
            <person name="Salamov A."/>
            <person name="Simmons B.A."/>
            <person name="Magnuson J.K."/>
            <person name="Henrissat B."/>
            <person name="Mortensen U.H."/>
            <person name="Larsen T.O."/>
            <person name="Devries R.P."/>
            <person name="Grigoriev I.V."/>
            <person name="Machida M."/>
            <person name="Baker S.E."/>
            <person name="Andersen M.R."/>
        </authorList>
    </citation>
    <scope>NUCLEOTIDE SEQUENCE [LARGE SCALE GENOMIC DNA]</scope>
    <source>
        <strain evidence="11 12">CBS 151.66</strain>
    </source>
</reference>
<keyword evidence="8 9" id="KW-0472">Membrane</keyword>
<dbReference type="EMBL" id="ML732225">
    <property type="protein sequence ID" value="KAB8073498.1"/>
    <property type="molecule type" value="Genomic_DNA"/>
</dbReference>
<dbReference type="InterPro" id="IPR036640">
    <property type="entry name" value="ABC1_TM_sf"/>
</dbReference>
<comment type="similarity">
    <text evidence="2">Belongs to the ABC transporter superfamily. ABCC family. Conjugate transporter (TC 3.A.1.208) subfamily.</text>
</comment>
<keyword evidence="7 9" id="KW-1133">Transmembrane helix</keyword>
<evidence type="ECO:0000256" key="5">
    <source>
        <dbReference type="ARBA" id="ARBA00022741"/>
    </source>
</evidence>
<keyword evidence="12" id="KW-1185">Reference proteome</keyword>
<keyword evidence="5" id="KW-0547">Nucleotide-binding</keyword>
<evidence type="ECO:0000256" key="9">
    <source>
        <dbReference type="SAM" id="Phobius"/>
    </source>
</evidence>
<dbReference type="OrthoDB" id="6500128at2759"/>
<dbReference type="GO" id="GO:0140359">
    <property type="term" value="F:ABC-type transporter activity"/>
    <property type="evidence" value="ECO:0007669"/>
    <property type="project" value="InterPro"/>
</dbReference>
<dbReference type="SUPFAM" id="SSF90123">
    <property type="entry name" value="ABC transporter transmembrane region"/>
    <property type="match status" value="1"/>
</dbReference>
<evidence type="ECO:0000256" key="3">
    <source>
        <dbReference type="ARBA" id="ARBA00022448"/>
    </source>
</evidence>
<feature type="transmembrane region" description="Helical" evidence="9">
    <location>
        <begin position="75"/>
        <end position="92"/>
    </location>
</feature>
<feature type="transmembrane region" description="Helical" evidence="9">
    <location>
        <begin position="50"/>
        <end position="69"/>
    </location>
</feature>
<dbReference type="GO" id="GO:0005524">
    <property type="term" value="F:ATP binding"/>
    <property type="evidence" value="ECO:0007669"/>
    <property type="project" value="UniProtKB-KW"/>
</dbReference>
<dbReference type="Pfam" id="PF00664">
    <property type="entry name" value="ABC_membrane"/>
    <property type="match status" value="1"/>
</dbReference>
<dbReference type="PANTHER" id="PTHR24223">
    <property type="entry name" value="ATP-BINDING CASSETTE SUB-FAMILY C"/>
    <property type="match status" value="1"/>
</dbReference>
<feature type="domain" description="ABC transmembrane type-1" evidence="10">
    <location>
        <begin position="27"/>
        <end position="123"/>
    </location>
</feature>
<keyword evidence="6" id="KW-0067">ATP-binding</keyword>
<evidence type="ECO:0000313" key="11">
    <source>
        <dbReference type="EMBL" id="KAB8073498.1"/>
    </source>
</evidence>
<keyword evidence="4 9" id="KW-0812">Transmembrane</keyword>
<protein>
    <recommendedName>
        <fullName evidence="10">ABC transmembrane type-1 domain-containing protein</fullName>
    </recommendedName>
</protein>
<dbReference type="InterPro" id="IPR011527">
    <property type="entry name" value="ABC1_TM_dom"/>
</dbReference>
<dbReference type="AlphaFoldDB" id="A0A5N5WY54"/>
<comment type="subcellular location">
    <subcellularLocation>
        <location evidence="1">Membrane</location>
        <topology evidence="1">Multi-pass membrane protein</topology>
    </subcellularLocation>
</comment>
<evidence type="ECO:0000256" key="7">
    <source>
        <dbReference type="ARBA" id="ARBA00022989"/>
    </source>
</evidence>
<evidence type="ECO:0000313" key="12">
    <source>
        <dbReference type="Proteomes" id="UP000326565"/>
    </source>
</evidence>